<dbReference type="RefSeq" id="XP_029653359.2">
    <property type="nucleotide sequence ID" value="XM_029797499.2"/>
</dbReference>
<dbReference type="PANTHER" id="PTHR45955">
    <property type="entry name" value="PHOSPHOACETYLGLUCOSAMINE MUTASE"/>
    <property type="match status" value="1"/>
</dbReference>
<accession>A0A6P7TMV3</accession>
<evidence type="ECO:0000313" key="3">
    <source>
        <dbReference type="RefSeq" id="XP_029653359.2"/>
    </source>
</evidence>
<dbReference type="KEGG" id="osn:115226501"/>
<reference evidence="3" key="1">
    <citation type="submission" date="2025-08" db="UniProtKB">
        <authorList>
            <consortium name="RefSeq"/>
        </authorList>
    </citation>
    <scope>IDENTIFICATION</scope>
</reference>
<evidence type="ECO:0000259" key="1">
    <source>
        <dbReference type="Pfam" id="PF21404"/>
    </source>
</evidence>
<dbReference type="Proteomes" id="UP000515154">
    <property type="component" value="Linkage group LG2"/>
</dbReference>
<keyword evidence="2" id="KW-1185">Reference proteome</keyword>
<gene>
    <name evidence="3" type="primary">LOC115226501</name>
</gene>
<dbReference type="PANTHER" id="PTHR45955:SF1">
    <property type="entry name" value="PHOSPHOACETYLGLUCOSAMINE MUTASE"/>
    <property type="match status" value="1"/>
</dbReference>
<dbReference type="Pfam" id="PF21404">
    <property type="entry name" value="AMG1_III"/>
    <property type="match status" value="1"/>
</dbReference>
<name>A0A6P7TMV3_9MOLL</name>
<dbReference type="GO" id="GO:0004610">
    <property type="term" value="F:phosphoacetylglucosamine mutase activity"/>
    <property type="evidence" value="ECO:0007669"/>
    <property type="project" value="TreeGrafter"/>
</dbReference>
<protein>
    <submittedName>
        <fullName evidence="3">Phosphoacetylglucosamine mutase</fullName>
    </submittedName>
</protein>
<evidence type="ECO:0000313" key="2">
    <source>
        <dbReference type="Proteomes" id="UP000515154"/>
    </source>
</evidence>
<dbReference type="InterPro" id="IPR049022">
    <property type="entry name" value="AMG1_III"/>
</dbReference>
<organism evidence="2 3">
    <name type="scientific">Octopus sinensis</name>
    <name type="common">East Asian common octopus</name>
    <dbReference type="NCBI Taxonomy" id="2607531"/>
    <lineage>
        <taxon>Eukaryota</taxon>
        <taxon>Metazoa</taxon>
        <taxon>Spiralia</taxon>
        <taxon>Lophotrochozoa</taxon>
        <taxon>Mollusca</taxon>
        <taxon>Cephalopoda</taxon>
        <taxon>Coleoidea</taxon>
        <taxon>Octopodiformes</taxon>
        <taxon>Octopoda</taxon>
        <taxon>Incirrata</taxon>
        <taxon>Octopodidae</taxon>
        <taxon>Octopus</taxon>
    </lineage>
</organism>
<sequence length="126" mass="14083">MDYICKTLKVDVACTPTGVKHLHHKAQEYDIGIYFEANGHGTVLFSAHAEDIILNTAGNTNLSDEKRSAAQRLCTLIDLINQTVGDSISDMLLIETILHSLGWNAVKWDAIYKEKPSVLKQIKVRF</sequence>
<feature type="domain" description="Phosphoacetylglucosamine mutase AMG1" evidence="1">
    <location>
        <begin position="2"/>
        <end position="103"/>
    </location>
</feature>
<proteinExistence type="predicted"/>
<dbReference type="AlphaFoldDB" id="A0A6P7TMV3"/>
<dbReference type="GO" id="GO:0006048">
    <property type="term" value="P:UDP-N-acetylglucosamine biosynthetic process"/>
    <property type="evidence" value="ECO:0007669"/>
    <property type="project" value="TreeGrafter"/>
</dbReference>